<feature type="region of interest" description="Disordered" evidence="4">
    <location>
        <begin position="138"/>
        <end position="161"/>
    </location>
</feature>
<dbReference type="AlphaFoldDB" id="A0A0S4L4Y1"/>
<dbReference type="Pfam" id="PF00565">
    <property type="entry name" value="SNase"/>
    <property type="match status" value="1"/>
</dbReference>
<evidence type="ECO:0000256" key="4">
    <source>
        <dbReference type="SAM" id="MobiDB-lite"/>
    </source>
</evidence>
<gene>
    <name evidence="7" type="ORF">COMA1_10201</name>
</gene>
<reference evidence="7 8" key="1">
    <citation type="submission" date="2015-10" db="EMBL/GenBank/DDBJ databases">
        <authorList>
            <person name="Gilbert D.G."/>
        </authorList>
    </citation>
    <scope>NUCLEOTIDE SEQUENCE [LARGE SCALE GENOMIC DNA]</scope>
    <source>
        <strain evidence="7">COMA1</strain>
    </source>
</reference>
<dbReference type="GO" id="GO:0016787">
    <property type="term" value="F:hydrolase activity"/>
    <property type="evidence" value="ECO:0007669"/>
    <property type="project" value="UniProtKB-KW"/>
</dbReference>
<evidence type="ECO:0000313" key="7">
    <source>
        <dbReference type="EMBL" id="CUS31640.1"/>
    </source>
</evidence>
<keyword evidence="2" id="KW-0255">Endonuclease</keyword>
<evidence type="ECO:0000259" key="6">
    <source>
        <dbReference type="PROSITE" id="PS50830"/>
    </source>
</evidence>
<protein>
    <submittedName>
        <fullName evidence="7">Putative Micrococcal nuclease-like nuclease</fullName>
    </submittedName>
</protein>
<dbReference type="InterPro" id="IPR016071">
    <property type="entry name" value="Staphylococal_nuclease_OB-fold"/>
</dbReference>
<dbReference type="OrthoDB" id="9805504at2"/>
<accession>A0A0S4L4Y1</accession>
<evidence type="ECO:0000256" key="1">
    <source>
        <dbReference type="ARBA" id="ARBA00022722"/>
    </source>
</evidence>
<keyword evidence="8" id="KW-1185">Reference proteome</keyword>
<dbReference type="SMART" id="SM00318">
    <property type="entry name" value="SNc"/>
    <property type="match status" value="1"/>
</dbReference>
<dbReference type="GO" id="GO:0004519">
    <property type="term" value="F:endonuclease activity"/>
    <property type="evidence" value="ECO:0007669"/>
    <property type="project" value="UniProtKB-KW"/>
</dbReference>
<keyword evidence="1" id="KW-0540">Nuclease</keyword>
<evidence type="ECO:0000256" key="2">
    <source>
        <dbReference type="ARBA" id="ARBA00022759"/>
    </source>
</evidence>
<proteinExistence type="predicted"/>
<feature type="compositionally biased region" description="Pro residues" evidence="4">
    <location>
        <begin position="145"/>
        <end position="161"/>
    </location>
</feature>
<dbReference type="InterPro" id="IPR035437">
    <property type="entry name" value="SNase_OB-fold_sf"/>
</dbReference>
<dbReference type="Proteomes" id="UP000199032">
    <property type="component" value="Unassembled WGS sequence"/>
</dbReference>
<evidence type="ECO:0000313" key="8">
    <source>
        <dbReference type="Proteomes" id="UP000199032"/>
    </source>
</evidence>
<sequence length="161" mass="18040">MRLSSAIVGILLVMPVQALAGTEFVARVLTVHEGDRVTIHYQEKNQIVALRDVDCPELKQPYGKQAKHAAAAYLANRDVVVRELKKDQRGRMTADILLTDGRNIAHELVKEGLAWVLPGEVHDPALKDMEELARASKHGLWSEPDPIPPWKWKPPIPARHN</sequence>
<dbReference type="PANTHER" id="PTHR12302">
    <property type="entry name" value="EBNA2 BINDING PROTEIN P100"/>
    <property type="match status" value="1"/>
</dbReference>
<dbReference type="PANTHER" id="PTHR12302:SF3">
    <property type="entry name" value="SERINE_THREONINE-PROTEIN KINASE 31"/>
    <property type="match status" value="1"/>
</dbReference>
<feature type="chain" id="PRO_5006623703" evidence="5">
    <location>
        <begin position="21"/>
        <end position="161"/>
    </location>
</feature>
<keyword evidence="3" id="KW-0378">Hydrolase</keyword>
<evidence type="ECO:0000256" key="5">
    <source>
        <dbReference type="SAM" id="SignalP"/>
    </source>
</evidence>
<keyword evidence="5" id="KW-0732">Signal</keyword>
<dbReference type="Gene3D" id="2.40.50.90">
    <property type="match status" value="1"/>
</dbReference>
<feature type="signal peptide" evidence="5">
    <location>
        <begin position="1"/>
        <end position="20"/>
    </location>
</feature>
<dbReference type="SUPFAM" id="SSF50199">
    <property type="entry name" value="Staphylococcal nuclease"/>
    <property type="match status" value="1"/>
</dbReference>
<feature type="domain" description="TNase-like" evidence="6">
    <location>
        <begin position="22"/>
        <end position="143"/>
    </location>
</feature>
<dbReference type="PROSITE" id="PS50830">
    <property type="entry name" value="TNASE_3"/>
    <property type="match status" value="1"/>
</dbReference>
<dbReference type="STRING" id="1742972.COMA1_10201"/>
<evidence type="ECO:0000256" key="3">
    <source>
        <dbReference type="ARBA" id="ARBA00022801"/>
    </source>
</evidence>
<dbReference type="RefSeq" id="WP_090742486.1">
    <property type="nucleotide sequence ID" value="NZ_CZQA01000001.1"/>
</dbReference>
<dbReference type="EMBL" id="CZQA01000001">
    <property type="protein sequence ID" value="CUS31640.1"/>
    <property type="molecule type" value="Genomic_DNA"/>
</dbReference>
<organism evidence="7 8">
    <name type="scientific">Candidatus Nitrospira nitrosa</name>
    <dbReference type="NCBI Taxonomy" id="1742972"/>
    <lineage>
        <taxon>Bacteria</taxon>
        <taxon>Pseudomonadati</taxon>
        <taxon>Nitrospirota</taxon>
        <taxon>Nitrospiria</taxon>
        <taxon>Nitrospirales</taxon>
        <taxon>Nitrospiraceae</taxon>
        <taxon>Nitrospira</taxon>
    </lineage>
</organism>
<name>A0A0S4L4Y1_9BACT</name>